<evidence type="ECO:0000256" key="2">
    <source>
        <dbReference type="ARBA" id="ARBA00022448"/>
    </source>
</evidence>
<keyword evidence="8 10" id="KW-0472">Membrane</keyword>
<keyword evidence="13" id="KW-1185">Reference proteome</keyword>
<feature type="domain" description="Cation/H+ exchanger transmembrane" evidence="11">
    <location>
        <begin position="17"/>
        <end position="390"/>
    </location>
</feature>
<evidence type="ECO:0000256" key="6">
    <source>
        <dbReference type="ARBA" id="ARBA00023053"/>
    </source>
</evidence>
<feature type="transmembrane region" description="Helical" evidence="10">
    <location>
        <begin position="219"/>
        <end position="237"/>
    </location>
</feature>
<dbReference type="InterPro" id="IPR006153">
    <property type="entry name" value="Cation/H_exchanger_TM"/>
</dbReference>
<keyword evidence="7" id="KW-0406">Ion transport</keyword>
<feature type="transmembrane region" description="Helical" evidence="10">
    <location>
        <begin position="278"/>
        <end position="298"/>
    </location>
</feature>
<dbReference type="KEGG" id="sinu:IMZ28_08510"/>
<evidence type="ECO:0000313" key="13">
    <source>
        <dbReference type="Proteomes" id="UP000595074"/>
    </source>
</evidence>
<feature type="transmembrane region" description="Helical" evidence="10">
    <location>
        <begin position="6"/>
        <end position="25"/>
    </location>
</feature>
<dbReference type="Gene3D" id="1.20.1530.20">
    <property type="match status" value="1"/>
</dbReference>
<dbReference type="Pfam" id="PF00999">
    <property type="entry name" value="Na_H_Exchanger"/>
    <property type="match status" value="1"/>
</dbReference>
<name>A0A7M1S6G6_9BACT</name>
<comment type="subcellular location">
    <subcellularLocation>
        <location evidence="1">Membrane</location>
        <topology evidence="1">Multi-pass membrane protein</topology>
    </subcellularLocation>
</comment>
<reference evidence="12 13" key="1">
    <citation type="submission" date="2020-10" db="EMBL/GenBank/DDBJ databases">
        <title>The genome of sulfurovum sp.</title>
        <authorList>
            <person name="Xie S."/>
            <person name="Shao Z."/>
            <person name="Jiang L."/>
        </authorList>
    </citation>
    <scope>NUCLEOTIDE SEQUENCE [LARGE SCALE GENOMIC DNA]</scope>
    <source>
        <strain evidence="12 13">ST-419</strain>
    </source>
</reference>
<keyword evidence="3" id="KW-0050">Antiport</keyword>
<feature type="transmembrane region" description="Helical" evidence="10">
    <location>
        <begin position="114"/>
        <end position="136"/>
    </location>
</feature>
<organism evidence="12 13">
    <name type="scientific">Sulfurovum indicum</name>
    <dbReference type="NCBI Taxonomy" id="2779528"/>
    <lineage>
        <taxon>Bacteria</taxon>
        <taxon>Pseudomonadati</taxon>
        <taxon>Campylobacterota</taxon>
        <taxon>Epsilonproteobacteria</taxon>
        <taxon>Campylobacterales</taxon>
        <taxon>Sulfurovaceae</taxon>
        <taxon>Sulfurovum</taxon>
    </lineage>
</organism>
<dbReference type="PANTHER" id="PTHR43562:SF3">
    <property type="entry name" value="SODIUM ION_PROTON EXCHANGER (EUROFUNG)"/>
    <property type="match status" value="1"/>
</dbReference>
<evidence type="ECO:0000256" key="9">
    <source>
        <dbReference type="ARBA" id="ARBA00023201"/>
    </source>
</evidence>
<dbReference type="GO" id="GO:0015297">
    <property type="term" value="F:antiporter activity"/>
    <property type="evidence" value="ECO:0007669"/>
    <property type="project" value="UniProtKB-KW"/>
</dbReference>
<feature type="transmembrane region" description="Helical" evidence="10">
    <location>
        <begin position="310"/>
        <end position="332"/>
    </location>
</feature>
<keyword evidence="6" id="KW-0915">Sodium</keyword>
<proteinExistence type="predicted"/>
<keyword evidence="5 10" id="KW-1133">Transmembrane helix</keyword>
<dbReference type="GO" id="GO:0016020">
    <property type="term" value="C:membrane"/>
    <property type="evidence" value="ECO:0007669"/>
    <property type="project" value="UniProtKB-SubCell"/>
</dbReference>
<protein>
    <submittedName>
        <fullName evidence="12">Cation:proton antiporter</fullName>
    </submittedName>
</protein>
<dbReference type="InterPro" id="IPR038770">
    <property type="entry name" value="Na+/solute_symporter_sf"/>
</dbReference>
<dbReference type="PANTHER" id="PTHR43562">
    <property type="entry name" value="NAPA-TYPE SODIUM/HYDROGEN ANTIPORTER"/>
    <property type="match status" value="1"/>
</dbReference>
<evidence type="ECO:0000256" key="8">
    <source>
        <dbReference type="ARBA" id="ARBA00023136"/>
    </source>
</evidence>
<feature type="transmembrane region" description="Helical" evidence="10">
    <location>
        <begin position="372"/>
        <end position="394"/>
    </location>
</feature>
<dbReference type="GO" id="GO:0006814">
    <property type="term" value="P:sodium ion transport"/>
    <property type="evidence" value="ECO:0007669"/>
    <property type="project" value="UniProtKB-KW"/>
</dbReference>
<keyword evidence="4 10" id="KW-0812">Transmembrane</keyword>
<dbReference type="GO" id="GO:1902600">
    <property type="term" value="P:proton transmembrane transport"/>
    <property type="evidence" value="ECO:0007669"/>
    <property type="project" value="InterPro"/>
</dbReference>
<evidence type="ECO:0000256" key="10">
    <source>
        <dbReference type="SAM" id="Phobius"/>
    </source>
</evidence>
<dbReference type="Proteomes" id="UP000595074">
    <property type="component" value="Chromosome"/>
</dbReference>
<accession>A0A7M1S6G6</accession>
<dbReference type="AlphaFoldDB" id="A0A7M1S6G6"/>
<evidence type="ECO:0000256" key="5">
    <source>
        <dbReference type="ARBA" id="ARBA00022989"/>
    </source>
</evidence>
<gene>
    <name evidence="12" type="ORF">IMZ28_08510</name>
</gene>
<dbReference type="EMBL" id="CP063164">
    <property type="protein sequence ID" value="QOR63023.1"/>
    <property type="molecule type" value="Genomic_DNA"/>
</dbReference>
<evidence type="ECO:0000256" key="3">
    <source>
        <dbReference type="ARBA" id="ARBA00022449"/>
    </source>
</evidence>
<evidence type="ECO:0000256" key="4">
    <source>
        <dbReference type="ARBA" id="ARBA00022692"/>
    </source>
</evidence>
<keyword evidence="2" id="KW-0813">Transport</keyword>
<feature type="transmembrane region" description="Helical" evidence="10">
    <location>
        <begin position="148"/>
        <end position="169"/>
    </location>
</feature>
<keyword evidence="9" id="KW-0739">Sodium transport</keyword>
<evidence type="ECO:0000259" key="11">
    <source>
        <dbReference type="Pfam" id="PF00999"/>
    </source>
</evidence>
<sequence>MQAHDFFLILLLILIGARIFAELFIRLGLPPVLGELAAGLVLGPTFLGWVTLNDTIKLIAEIGIILLLFDVGLDTDLKRLKESGWNATLVAIGGFVLPLMLGTVVAYYVFNLSLISSLFIGGTITATSIGITVRVLKDLKKNQSLEGEIVLGAAVLDDIFGVVLLAILYDFSQSGEVNFVDTGRIFLFIIVFFVTAPIAAKMIAILIHKYEGQTNYPGLIPTAIISLVLFFAWLAHQMGAPEIIGGFAAGLALSRRFFLPFGAILHENQAFSDKIEKQISPIVYLFTPIFFVTVGVSINMQEINWGASHVWLFGGSILIVAVIGKMIFPFLLKSIPSYKKVIVGLSMVPRGEVGLIFAEIGRASNIFTNEIYAALILVIVLTTMLPPFLIKLVYGKNKAR</sequence>
<feature type="transmembrane region" description="Helical" evidence="10">
    <location>
        <begin position="32"/>
        <end position="50"/>
    </location>
</feature>
<evidence type="ECO:0000256" key="1">
    <source>
        <dbReference type="ARBA" id="ARBA00004141"/>
    </source>
</evidence>
<feature type="transmembrane region" description="Helical" evidence="10">
    <location>
        <begin position="85"/>
        <end position="108"/>
    </location>
</feature>
<evidence type="ECO:0000256" key="7">
    <source>
        <dbReference type="ARBA" id="ARBA00023065"/>
    </source>
</evidence>
<feature type="transmembrane region" description="Helical" evidence="10">
    <location>
        <begin position="185"/>
        <end position="207"/>
    </location>
</feature>
<evidence type="ECO:0000313" key="12">
    <source>
        <dbReference type="EMBL" id="QOR63023.1"/>
    </source>
</evidence>